<dbReference type="AlphaFoldDB" id="A0AAD9JZC7"/>
<keyword evidence="2" id="KW-0221">Differentiation</keyword>
<dbReference type="CDD" id="cd00086">
    <property type="entry name" value="homeodomain"/>
    <property type="match status" value="1"/>
</dbReference>
<protein>
    <recommendedName>
        <fullName evidence="10">Homeobox domain-containing protein</fullName>
    </recommendedName>
</protein>
<dbReference type="GO" id="GO:0007399">
    <property type="term" value="P:nervous system development"/>
    <property type="evidence" value="ECO:0007669"/>
    <property type="project" value="UniProtKB-KW"/>
</dbReference>
<evidence type="ECO:0000313" key="11">
    <source>
        <dbReference type="EMBL" id="KAK2161510.1"/>
    </source>
</evidence>
<dbReference type="GO" id="GO:0010468">
    <property type="term" value="P:regulation of gene expression"/>
    <property type="evidence" value="ECO:0007669"/>
    <property type="project" value="TreeGrafter"/>
</dbReference>
<evidence type="ECO:0000256" key="1">
    <source>
        <dbReference type="ARBA" id="ARBA00022473"/>
    </source>
</evidence>
<dbReference type="SMART" id="SM00389">
    <property type="entry name" value="HOX"/>
    <property type="match status" value="1"/>
</dbReference>
<evidence type="ECO:0000256" key="5">
    <source>
        <dbReference type="ARBA" id="ARBA00023163"/>
    </source>
</evidence>
<dbReference type="SUPFAM" id="SSF46689">
    <property type="entry name" value="Homeodomain-like"/>
    <property type="match status" value="1"/>
</dbReference>
<name>A0AAD9JZC7_9ANNE</name>
<dbReference type="InterPro" id="IPR009057">
    <property type="entry name" value="Homeodomain-like_sf"/>
</dbReference>
<feature type="DNA-binding region" description="Homeobox" evidence="7">
    <location>
        <begin position="207"/>
        <end position="255"/>
    </location>
</feature>
<evidence type="ECO:0000256" key="9">
    <source>
        <dbReference type="SAM" id="MobiDB-lite"/>
    </source>
</evidence>
<dbReference type="Proteomes" id="UP001208570">
    <property type="component" value="Unassembled WGS sequence"/>
</dbReference>
<keyword evidence="7 8" id="KW-0238">DNA-binding</keyword>
<gene>
    <name evidence="11" type="ORF">LSH36_115g04028</name>
</gene>
<dbReference type="GO" id="GO:0005634">
    <property type="term" value="C:nucleus"/>
    <property type="evidence" value="ECO:0007669"/>
    <property type="project" value="UniProtKB-SubCell"/>
</dbReference>
<dbReference type="PANTHER" id="PTHR46799">
    <property type="entry name" value="HOMEOBOX PROTEIN UNC-4 HOMOLOG"/>
    <property type="match status" value="1"/>
</dbReference>
<organism evidence="11 12">
    <name type="scientific">Paralvinella palmiformis</name>
    <dbReference type="NCBI Taxonomy" id="53620"/>
    <lineage>
        <taxon>Eukaryota</taxon>
        <taxon>Metazoa</taxon>
        <taxon>Spiralia</taxon>
        <taxon>Lophotrochozoa</taxon>
        <taxon>Annelida</taxon>
        <taxon>Polychaeta</taxon>
        <taxon>Sedentaria</taxon>
        <taxon>Canalipalpata</taxon>
        <taxon>Terebellida</taxon>
        <taxon>Terebelliformia</taxon>
        <taxon>Alvinellidae</taxon>
        <taxon>Paralvinella</taxon>
    </lineage>
</organism>
<evidence type="ECO:0000259" key="10">
    <source>
        <dbReference type="PROSITE" id="PS50071"/>
    </source>
</evidence>
<reference evidence="11" key="1">
    <citation type="journal article" date="2023" name="Mol. Biol. Evol.">
        <title>Third-Generation Sequencing Reveals the Adaptive Role of the Epigenome in Three Deep-Sea Polychaetes.</title>
        <authorList>
            <person name="Perez M."/>
            <person name="Aroh O."/>
            <person name="Sun Y."/>
            <person name="Lan Y."/>
            <person name="Juniper S.K."/>
            <person name="Young C.R."/>
            <person name="Angers B."/>
            <person name="Qian P.Y."/>
        </authorList>
    </citation>
    <scope>NUCLEOTIDE SEQUENCE</scope>
    <source>
        <strain evidence="11">P08H-3</strain>
    </source>
</reference>
<keyword evidence="4" id="KW-0805">Transcription regulation</keyword>
<dbReference type="InterPro" id="IPR001356">
    <property type="entry name" value="HD"/>
</dbReference>
<dbReference type="PROSITE" id="PS50071">
    <property type="entry name" value="HOMEOBOX_2"/>
    <property type="match status" value="1"/>
</dbReference>
<evidence type="ECO:0000256" key="6">
    <source>
        <dbReference type="ARBA" id="ARBA00038351"/>
    </source>
</evidence>
<evidence type="ECO:0000256" key="7">
    <source>
        <dbReference type="PROSITE-ProRule" id="PRU00108"/>
    </source>
</evidence>
<feature type="region of interest" description="Disordered" evidence="9">
    <location>
        <begin position="74"/>
        <end position="111"/>
    </location>
</feature>
<feature type="domain" description="Homeobox" evidence="10">
    <location>
        <begin position="205"/>
        <end position="254"/>
    </location>
</feature>
<dbReference type="Pfam" id="PF00046">
    <property type="entry name" value="Homeodomain"/>
    <property type="match status" value="1"/>
</dbReference>
<evidence type="ECO:0000256" key="3">
    <source>
        <dbReference type="ARBA" id="ARBA00022902"/>
    </source>
</evidence>
<keyword evidence="3" id="KW-0524">Neurogenesis</keyword>
<keyword evidence="5" id="KW-0804">Transcription</keyword>
<dbReference type="EMBL" id="JAODUP010000115">
    <property type="protein sequence ID" value="KAK2161510.1"/>
    <property type="molecule type" value="Genomic_DNA"/>
</dbReference>
<sequence length="358" mass="39608">MESRLLDGTFPHGYTGVSGLHALARYGPGGPYHLSLAASTTPFSYAEYAASTPPGVFTPVTSGALSHPAFSMDGLLARHHPGNGTPGLNSPGDKASSSPDSAHSGKSDQDLIMLPQPGQSGTKTFAELVFTELAFRERLRCDRRHQIRVYQSGRDTDAIPSLVESKLQRSSETNCAGDELSSFRKSLSVMSRSVSDSPIEKDSCGKRRRTRTNFTGWQLEELERAFQDSHYPDVFMREALALKLDLVESRVQKWPFVETQILLFRIIVLAGEDQRLCHQRRLPTADEIETVQHGMAACETLRAYSATGRIHYSLDNLDSGSGGIRESLPEANERTISRRKWRPHVKFADPCSPSPNKY</sequence>
<evidence type="ECO:0000256" key="8">
    <source>
        <dbReference type="RuleBase" id="RU000682"/>
    </source>
</evidence>
<evidence type="ECO:0000256" key="4">
    <source>
        <dbReference type="ARBA" id="ARBA00023015"/>
    </source>
</evidence>
<dbReference type="PANTHER" id="PTHR46799:SF1">
    <property type="entry name" value="HOMEOBOX PROTEIN UNC-4 HOMOLOG"/>
    <property type="match status" value="1"/>
</dbReference>
<comment type="caution">
    <text evidence="11">The sequence shown here is derived from an EMBL/GenBank/DDBJ whole genome shotgun (WGS) entry which is preliminary data.</text>
</comment>
<evidence type="ECO:0000313" key="12">
    <source>
        <dbReference type="Proteomes" id="UP001208570"/>
    </source>
</evidence>
<dbReference type="GO" id="GO:1990837">
    <property type="term" value="F:sequence-specific double-stranded DNA binding"/>
    <property type="evidence" value="ECO:0007669"/>
    <property type="project" value="TreeGrafter"/>
</dbReference>
<proteinExistence type="inferred from homology"/>
<keyword evidence="7 8" id="KW-0371">Homeobox</keyword>
<comment type="subcellular location">
    <subcellularLocation>
        <location evidence="7 8">Nucleus</location>
    </subcellularLocation>
</comment>
<keyword evidence="7 8" id="KW-0539">Nucleus</keyword>
<accession>A0AAD9JZC7</accession>
<comment type="similarity">
    <text evidence="6">Belongs to the paired homeobox family. Unc-4 subfamily.</text>
</comment>
<dbReference type="Gene3D" id="1.10.10.60">
    <property type="entry name" value="Homeodomain-like"/>
    <property type="match status" value="1"/>
</dbReference>
<keyword evidence="1" id="KW-0217">Developmental protein</keyword>
<evidence type="ECO:0000256" key="2">
    <source>
        <dbReference type="ARBA" id="ARBA00022782"/>
    </source>
</evidence>
<dbReference type="GO" id="GO:0030154">
    <property type="term" value="P:cell differentiation"/>
    <property type="evidence" value="ECO:0007669"/>
    <property type="project" value="UniProtKB-KW"/>
</dbReference>
<keyword evidence="12" id="KW-1185">Reference proteome</keyword>